<sequence length="118" mass="13447">GGTYARLRYGDDDPEHQWNRDFDLIKVNETFTFPDVTINNPLSVATAGSILRVYTDGDRVTWNCGIYQPETLNIMASLCQAWRISYLQGRVLLNGNMWAPSMSFPVEDLIQVEDTLSR</sequence>
<evidence type="ECO:0000313" key="1">
    <source>
        <dbReference type="EMBL" id="KKK86536.1"/>
    </source>
</evidence>
<proteinExistence type="predicted"/>
<dbReference type="AlphaFoldDB" id="A0A0F9BQ92"/>
<protein>
    <submittedName>
        <fullName evidence="1">Uncharacterized protein</fullName>
    </submittedName>
</protein>
<accession>A0A0F9BQ92</accession>
<reference evidence="1" key="1">
    <citation type="journal article" date="2015" name="Nature">
        <title>Complex archaea that bridge the gap between prokaryotes and eukaryotes.</title>
        <authorList>
            <person name="Spang A."/>
            <person name="Saw J.H."/>
            <person name="Jorgensen S.L."/>
            <person name="Zaremba-Niedzwiedzka K."/>
            <person name="Martijn J."/>
            <person name="Lind A.E."/>
            <person name="van Eijk R."/>
            <person name="Schleper C."/>
            <person name="Guy L."/>
            <person name="Ettema T.J."/>
        </authorList>
    </citation>
    <scope>NUCLEOTIDE SEQUENCE</scope>
</reference>
<comment type="caution">
    <text evidence="1">The sequence shown here is derived from an EMBL/GenBank/DDBJ whole genome shotgun (WGS) entry which is preliminary data.</text>
</comment>
<name>A0A0F9BQ92_9ZZZZ</name>
<gene>
    <name evidence="1" type="ORF">LCGC14_2762250</name>
</gene>
<dbReference type="EMBL" id="LAZR01050801">
    <property type="protein sequence ID" value="KKK86536.1"/>
    <property type="molecule type" value="Genomic_DNA"/>
</dbReference>
<feature type="non-terminal residue" evidence="1">
    <location>
        <position position="1"/>
    </location>
</feature>
<organism evidence="1">
    <name type="scientific">marine sediment metagenome</name>
    <dbReference type="NCBI Taxonomy" id="412755"/>
    <lineage>
        <taxon>unclassified sequences</taxon>
        <taxon>metagenomes</taxon>
        <taxon>ecological metagenomes</taxon>
    </lineage>
</organism>